<dbReference type="Gene3D" id="1.20.1260.20">
    <property type="entry name" value="PPE superfamily"/>
    <property type="match status" value="1"/>
</dbReference>
<dbReference type="SUPFAM" id="SSF140453">
    <property type="entry name" value="EsxAB dimer-like"/>
    <property type="match status" value="1"/>
</dbReference>
<organism evidence="1 2">
    <name type="scientific">Amycolatopsis viridis</name>
    <dbReference type="NCBI Taxonomy" id="185678"/>
    <lineage>
        <taxon>Bacteria</taxon>
        <taxon>Bacillati</taxon>
        <taxon>Actinomycetota</taxon>
        <taxon>Actinomycetes</taxon>
        <taxon>Pseudonocardiales</taxon>
        <taxon>Pseudonocardiaceae</taxon>
        <taxon>Amycolatopsis</taxon>
    </lineage>
</organism>
<dbReference type="RefSeq" id="WP_167120155.1">
    <property type="nucleotide sequence ID" value="NZ_JAANOU010000001.1"/>
</dbReference>
<gene>
    <name evidence="1" type="ORF">FHX46_005228</name>
</gene>
<evidence type="ECO:0000313" key="2">
    <source>
        <dbReference type="Proteomes" id="UP000754495"/>
    </source>
</evidence>
<accession>A0ABX0T0C7</accession>
<dbReference type="EMBL" id="JAANOU010000001">
    <property type="protein sequence ID" value="NIH82698.1"/>
    <property type="molecule type" value="Genomic_DNA"/>
</dbReference>
<comment type="caution">
    <text evidence="1">The sequence shown here is derived from an EMBL/GenBank/DDBJ whole genome shotgun (WGS) entry which is preliminary data.</text>
</comment>
<name>A0ABX0T0C7_9PSEU</name>
<protein>
    <submittedName>
        <fullName evidence="1">Uncharacterized membrane protein YtjA (UPF0391 family)</fullName>
    </submittedName>
</protein>
<dbReference type="InterPro" id="IPR010310">
    <property type="entry name" value="T7SS_ESAT-6-like"/>
</dbReference>
<keyword evidence="2" id="KW-1185">Reference proteome</keyword>
<reference evidence="1 2" key="1">
    <citation type="submission" date="2020-03" db="EMBL/GenBank/DDBJ databases">
        <title>Sequencing the genomes of 1000 actinobacteria strains.</title>
        <authorList>
            <person name="Klenk H.-P."/>
        </authorList>
    </citation>
    <scope>NUCLEOTIDE SEQUENCE [LARGE SCALE GENOMIC DNA]</scope>
    <source>
        <strain evidence="1 2">DSM 45668</strain>
    </source>
</reference>
<dbReference type="InterPro" id="IPR038332">
    <property type="entry name" value="PPE_sf"/>
</dbReference>
<dbReference type="Proteomes" id="UP000754495">
    <property type="component" value="Unassembled WGS sequence"/>
</dbReference>
<dbReference type="InterPro" id="IPR036689">
    <property type="entry name" value="ESAT-6-like_sf"/>
</dbReference>
<sequence>MAEGEVVADPLGAIEIEPEKTYGEKFAEALPVAGAAIKTFDSAAKTFEDGNFQFAEIRNVAAEGGNFIQSCMDVKEIATDPIGWLVGEGLDFLVSVCGPLQDAIHFVSGDGEELSRAADNFNSIAEGLEQFGSLFADQAETALSGWEGQAANTAADKLGQFAGGVGGVAAQAGNIAQLLQISSMVMTVVEEFVKGLLTELITWLVMIWIPALASAIVTCGASTAAAGAATTVRVTQAGGRATRQIGKLQQILDRIREILADLKTFVTDVRGVAGRALDARRVETAARGVVGERLHDGFGRSVLRKVGQTSADQVKLTKIPEHFDGVSKAVEYGGVGEKSTTEETKRDLDF</sequence>
<evidence type="ECO:0000313" key="1">
    <source>
        <dbReference type="EMBL" id="NIH82698.1"/>
    </source>
</evidence>
<dbReference type="Pfam" id="PF06013">
    <property type="entry name" value="WXG100"/>
    <property type="match status" value="1"/>
</dbReference>
<proteinExistence type="predicted"/>